<organism evidence="2 3">
    <name type="scientific">Saitozyma podzolica</name>
    <dbReference type="NCBI Taxonomy" id="1890683"/>
    <lineage>
        <taxon>Eukaryota</taxon>
        <taxon>Fungi</taxon>
        <taxon>Dikarya</taxon>
        <taxon>Basidiomycota</taxon>
        <taxon>Agaricomycotina</taxon>
        <taxon>Tremellomycetes</taxon>
        <taxon>Tremellales</taxon>
        <taxon>Trimorphomycetaceae</taxon>
        <taxon>Saitozyma</taxon>
    </lineage>
</organism>
<evidence type="ECO:0000256" key="1">
    <source>
        <dbReference type="SAM" id="MobiDB-lite"/>
    </source>
</evidence>
<evidence type="ECO:0000313" key="2">
    <source>
        <dbReference type="EMBL" id="RSH95833.1"/>
    </source>
</evidence>
<feature type="compositionally biased region" description="Low complexity" evidence="1">
    <location>
        <begin position="1"/>
        <end position="18"/>
    </location>
</feature>
<feature type="compositionally biased region" description="Low complexity" evidence="1">
    <location>
        <begin position="34"/>
        <end position="47"/>
    </location>
</feature>
<protein>
    <submittedName>
        <fullName evidence="2">Uncharacterized protein</fullName>
    </submittedName>
</protein>
<dbReference type="STRING" id="1890683.A0A427YXM3"/>
<gene>
    <name evidence="2" type="ORF">EHS25_000926</name>
</gene>
<keyword evidence="3" id="KW-1185">Reference proteome</keyword>
<proteinExistence type="predicted"/>
<dbReference type="EMBL" id="RSCD01000001">
    <property type="protein sequence ID" value="RSH95833.1"/>
    <property type="molecule type" value="Genomic_DNA"/>
</dbReference>
<dbReference type="Proteomes" id="UP000279259">
    <property type="component" value="Unassembled WGS sequence"/>
</dbReference>
<accession>A0A427YXM3</accession>
<evidence type="ECO:0000313" key="3">
    <source>
        <dbReference type="Proteomes" id="UP000279259"/>
    </source>
</evidence>
<comment type="caution">
    <text evidence="2">The sequence shown here is derived from an EMBL/GenBank/DDBJ whole genome shotgun (WGS) entry which is preliminary data.</text>
</comment>
<name>A0A427YXM3_9TREE</name>
<reference evidence="2 3" key="1">
    <citation type="submission" date="2018-11" db="EMBL/GenBank/DDBJ databases">
        <title>Genome sequence of Saitozyma podzolica DSM 27192.</title>
        <authorList>
            <person name="Aliyu H."/>
            <person name="Gorte O."/>
            <person name="Ochsenreither K."/>
        </authorList>
    </citation>
    <scope>NUCLEOTIDE SEQUENCE [LARGE SCALE GENOMIC DNA]</scope>
    <source>
        <strain evidence="2 3">DSM 27192</strain>
    </source>
</reference>
<sequence length="182" mass="19042">MATVNSVSSMMSGMSSVSRPLPMHTAATPQPEAPTLGLGLDLNLNPDVGEDTDGRSDPYMGSPSSARLQALNCSSSFLGFCMGSTITIPSTNTTLNPIFPELNPDVDIYTARMEDEMMFSFSPQGVPGNSGDVDGFYDYPFTPVMSTLPLPLPALGSLGPSQVNTANEGTTMAATSQFLGDS</sequence>
<feature type="region of interest" description="Disordered" evidence="1">
    <location>
        <begin position="1"/>
        <end position="63"/>
    </location>
</feature>
<dbReference type="AlphaFoldDB" id="A0A427YXM3"/>